<dbReference type="PANTHER" id="PTHR30563:SF0">
    <property type="entry name" value="DNA RECOMBINATION PROTEIN RMUC"/>
    <property type="match status" value="1"/>
</dbReference>
<comment type="similarity">
    <text evidence="2">Belongs to the RmuC family.</text>
</comment>
<comment type="function">
    <text evidence="1">Involved in DNA recombination.</text>
</comment>
<keyword evidence="4" id="KW-0233">DNA recombination</keyword>
<gene>
    <name evidence="6" type="ORF">CYJ26_09725</name>
</gene>
<name>A0A2I1KR48_9ACTO</name>
<evidence type="ECO:0000256" key="3">
    <source>
        <dbReference type="ARBA" id="ARBA00023054"/>
    </source>
</evidence>
<accession>A0A2I1KR48</accession>
<dbReference type="InterPro" id="IPR003798">
    <property type="entry name" value="DNA_recombination_RmuC"/>
</dbReference>
<evidence type="ECO:0000256" key="5">
    <source>
        <dbReference type="SAM" id="Coils"/>
    </source>
</evidence>
<protein>
    <submittedName>
        <fullName evidence="6">DNA recombination protein RmuC</fullName>
    </submittedName>
</protein>
<organism evidence="6 7">
    <name type="scientific">Actinomyces urogenitalis</name>
    <dbReference type="NCBI Taxonomy" id="103621"/>
    <lineage>
        <taxon>Bacteria</taxon>
        <taxon>Bacillati</taxon>
        <taxon>Actinomycetota</taxon>
        <taxon>Actinomycetes</taxon>
        <taxon>Actinomycetales</taxon>
        <taxon>Actinomycetaceae</taxon>
        <taxon>Actinomyces</taxon>
    </lineage>
</organism>
<dbReference type="GO" id="GO:0006310">
    <property type="term" value="P:DNA recombination"/>
    <property type="evidence" value="ECO:0007669"/>
    <property type="project" value="UniProtKB-KW"/>
</dbReference>
<dbReference type="Proteomes" id="UP000234778">
    <property type="component" value="Unassembled WGS sequence"/>
</dbReference>
<dbReference type="PANTHER" id="PTHR30563">
    <property type="entry name" value="DNA RECOMBINATION PROTEIN RMUC"/>
    <property type="match status" value="1"/>
</dbReference>
<reference evidence="6 7" key="1">
    <citation type="submission" date="2017-12" db="EMBL/GenBank/DDBJ databases">
        <title>Phylogenetic diversity of female urinary microbiome.</title>
        <authorList>
            <person name="Thomas-White K."/>
            <person name="Wolfe A.J."/>
        </authorList>
    </citation>
    <scope>NUCLEOTIDE SEQUENCE [LARGE SCALE GENOMIC DNA]</scope>
    <source>
        <strain evidence="6 7">UMB0319</strain>
    </source>
</reference>
<proteinExistence type="inferred from homology"/>
<evidence type="ECO:0000313" key="7">
    <source>
        <dbReference type="Proteomes" id="UP000234778"/>
    </source>
</evidence>
<evidence type="ECO:0000256" key="4">
    <source>
        <dbReference type="ARBA" id="ARBA00023172"/>
    </source>
</evidence>
<evidence type="ECO:0000313" key="6">
    <source>
        <dbReference type="EMBL" id="PKY98068.1"/>
    </source>
</evidence>
<dbReference type="Pfam" id="PF02646">
    <property type="entry name" value="RmuC"/>
    <property type="match status" value="1"/>
</dbReference>
<evidence type="ECO:0000256" key="2">
    <source>
        <dbReference type="ARBA" id="ARBA00009840"/>
    </source>
</evidence>
<dbReference type="RefSeq" id="WP_006548902.1">
    <property type="nucleotide sequence ID" value="NZ_JADNGB010000012.1"/>
</dbReference>
<keyword evidence="3 5" id="KW-0175">Coiled coil</keyword>
<sequence>MSTSISTVLLLVVSLLAGTVLGYAVAVARYASARASGRDGAARAQTEAAQWRARAEELSARAQLAEERADRDGSVLRALAPVRSQLEQVGARVEQMERQRAGQHASLAEQLRARAQAERELLVTTSSLASALRSRSSRGLWGEVELARVLEISGMMPHVDFSEQRSVGSVLASRSSATASSGTTASRPDVVIHLPGGGYLALDSKAPMDAYLRACGVEGEPASADTERRTLMKEHAKALRSHVDQLAARRYDRALGSSPELVVLFVPAEPVLAAALDADPTLMDHALEQGVALTSPASLLSLLRVCATAWARTAVNEDARELLELGRTLYERLGTVAGHLDALGGALTRSVSAYNRTVASMESRLLVTARSFETLASSVPSPRSICPDDAQVRSFATPELTVESGTHGRGESDD</sequence>
<dbReference type="AlphaFoldDB" id="A0A2I1KR48"/>
<feature type="coiled-coil region" evidence="5">
    <location>
        <begin position="41"/>
        <end position="68"/>
    </location>
</feature>
<evidence type="ECO:0000256" key="1">
    <source>
        <dbReference type="ARBA" id="ARBA00003416"/>
    </source>
</evidence>
<comment type="caution">
    <text evidence="6">The sequence shown here is derived from an EMBL/GenBank/DDBJ whole genome shotgun (WGS) entry which is preliminary data.</text>
</comment>
<dbReference type="EMBL" id="PKHA01000012">
    <property type="protein sequence ID" value="PKY98068.1"/>
    <property type="molecule type" value="Genomic_DNA"/>
</dbReference>
<dbReference type="GeneID" id="81709212"/>